<proteinExistence type="inferred from homology"/>
<reference evidence="10 11" key="1">
    <citation type="journal article" date="2017" name="G3 (Bethesda)">
        <title>The Physical Genome Mapping of Anopheles albimanus Corrected Scaffold Misassemblies and Identified Interarm Rearrangements in Genus Anopheles.</title>
        <authorList>
            <person name="Artemov G.N."/>
            <person name="Peery A.N."/>
            <person name="Jiang X."/>
            <person name="Tu Z."/>
            <person name="Stegniy V.N."/>
            <person name="Sharakhova M.V."/>
            <person name="Sharakhov I.V."/>
        </authorList>
    </citation>
    <scope>NUCLEOTIDE SEQUENCE [LARGE SCALE GENOMIC DNA]</scope>
    <source>
        <strain evidence="10 11">ALBI9_A</strain>
    </source>
</reference>
<dbReference type="InterPro" id="IPR045242">
    <property type="entry name" value="Syntaxin"/>
</dbReference>
<dbReference type="InterPro" id="IPR010989">
    <property type="entry name" value="SNARE"/>
</dbReference>
<sequence>TRLCDGEWKGLPGSPKEYKDRCFRFGGGQGILAETPMSHRNLTELFHMLRNNAVHSRSVGYENHSDNETLLDDPGKANDQPRWIGKYDEANYLLFKIQERVDEIKRLKSAEVRSVLSDDSGHNRTTVESCLADVKSLIFTCHENVNSLAKAASDSEKMLLRNIQKHFLFMLQGLTEQLRQLQTNKQLQRSLSTSEPNQQLTEINLIGPQTSSPVTKTLRSRNSVDTFDNFLELHTGDGPDGDNQQLLDDYFQLPATGLTINQKQIMLLQADNTKMLKSREDEVIRMTHSITDLNVIFKDISQLIQEQGTVLDRIDYNIESAQVHVSDGLRQLKKTESYQRKNRKLHCITLLALMIMFMIVLIIFTKL</sequence>
<dbReference type="STRING" id="7167.A0A182FJI3"/>
<dbReference type="PANTHER" id="PTHR19957:SF83">
    <property type="entry name" value="SYNTAXIN-16"/>
    <property type="match status" value="1"/>
</dbReference>
<protein>
    <submittedName>
        <fullName evidence="10">Uncharacterized protein</fullName>
    </submittedName>
</protein>
<accession>A0A182FJI3</accession>
<dbReference type="GO" id="GO:0048278">
    <property type="term" value="P:vesicle docking"/>
    <property type="evidence" value="ECO:0007669"/>
    <property type="project" value="TreeGrafter"/>
</dbReference>
<keyword evidence="5" id="KW-0653">Protein transport</keyword>
<dbReference type="PANTHER" id="PTHR19957">
    <property type="entry name" value="SYNTAXIN"/>
    <property type="match status" value="1"/>
</dbReference>
<dbReference type="SMART" id="SM00397">
    <property type="entry name" value="t_SNARE"/>
    <property type="match status" value="1"/>
</dbReference>
<dbReference type="Proteomes" id="UP000069272">
    <property type="component" value="Chromosome X"/>
</dbReference>
<evidence type="ECO:0000256" key="5">
    <source>
        <dbReference type="ARBA" id="ARBA00022927"/>
    </source>
</evidence>
<evidence type="ECO:0000256" key="9">
    <source>
        <dbReference type="ARBA" id="ARBA00023136"/>
    </source>
</evidence>
<dbReference type="AlphaFoldDB" id="A0A182FJI3"/>
<evidence type="ECO:0000313" key="11">
    <source>
        <dbReference type="Proteomes" id="UP000069272"/>
    </source>
</evidence>
<evidence type="ECO:0000256" key="3">
    <source>
        <dbReference type="ARBA" id="ARBA00022448"/>
    </source>
</evidence>
<evidence type="ECO:0000256" key="2">
    <source>
        <dbReference type="ARBA" id="ARBA00009063"/>
    </source>
</evidence>
<dbReference type="GO" id="GO:0000149">
    <property type="term" value="F:SNARE binding"/>
    <property type="evidence" value="ECO:0007669"/>
    <property type="project" value="TreeGrafter"/>
</dbReference>
<dbReference type="PROSITE" id="PS50192">
    <property type="entry name" value="T_SNARE"/>
    <property type="match status" value="1"/>
</dbReference>
<dbReference type="Pfam" id="PF05739">
    <property type="entry name" value="SNARE"/>
    <property type="match status" value="1"/>
</dbReference>
<dbReference type="VEuPathDB" id="VectorBase:AALB006678"/>
<dbReference type="GO" id="GO:0006906">
    <property type="term" value="P:vesicle fusion"/>
    <property type="evidence" value="ECO:0007669"/>
    <property type="project" value="TreeGrafter"/>
</dbReference>
<reference evidence="10" key="2">
    <citation type="submission" date="2022-08" db="UniProtKB">
        <authorList>
            <consortium name="EnsemblMetazoa"/>
        </authorList>
    </citation>
    <scope>IDENTIFICATION</scope>
    <source>
        <strain evidence="10">STECLA/ALBI9_A</strain>
    </source>
</reference>
<dbReference type="SUPFAM" id="SSF47661">
    <property type="entry name" value="t-snare proteins"/>
    <property type="match status" value="1"/>
</dbReference>
<comment type="subcellular location">
    <subcellularLocation>
        <location evidence="1">Golgi apparatus membrane</location>
        <topology evidence="1">Single-pass type IV membrane protein</topology>
    </subcellularLocation>
</comment>
<keyword evidence="11" id="KW-1185">Reference proteome</keyword>
<evidence type="ECO:0000256" key="8">
    <source>
        <dbReference type="ARBA" id="ARBA00023054"/>
    </source>
</evidence>
<keyword evidence="3" id="KW-0813">Transport</keyword>
<keyword evidence="8" id="KW-0175">Coiled coil</keyword>
<evidence type="ECO:0000256" key="6">
    <source>
        <dbReference type="ARBA" id="ARBA00022989"/>
    </source>
</evidence>
<dbReference type="GO" id="GO:0006886">
    <property type="term" value="P:intracellular protein transport"/>
    <property type="evidence" value="ECO:0007669"/>
    <property type="project" value="TreeGrafter"/>
</dbReference>
<dbReference type="GO" id="GO:0031201">
    <property type="term" value="C:SNARE complex"/>
    <property type="evidence" value="ECO:0007669"/>
    <property type="project" value="TreeGrafter"/>
</dbReference>
<dbReference type="EnsemblMetazoa" id="AALB006678-RA">
    <property type="protein sequence ID" value="AALB006678-PA"/>
    <property type="gene ID" value="AALB006678"/>
</dbReference>
<keyword evidence="6" id="KW-1133">Transmembrane helix</keyword>
<evidence type="ECO:0000313" key="10">
    <source>
        <dbReference type="EnsemblMetazoa" id="AALB006678-PA"/>
    </source>
</evidence>
<keyword evidence="9" id="KW-0472">Membrane</keyword>
<evidence type="ECO:0000256" key="7">
    <source>
        <dbReference type="ARBA" id="ARBA00023034"/>
    </source>
</evidence>
<keyword evidence="7" id="KW-0333">Golgi apparatus</keyword>
<dbReference type="Gene3D" id="1.20.58.70">
    <property type="match status" value="1"/>
</dbReference>
<dbReference type="VEuPathDB" id="VectorBase:AALB20_032138"/>
<dbReference type="InterPro" id="IPR000727">
    <property type="entry name" value="T_SNARE_dom"/>
</dbReference>
<evidence type="ECO:0000256" key="4">
    <source>
        <dbReference type="ARBA" id="ARBA00022692"/>
    </source>
</evidence>
<dbReference type="GO" id="GO:0005484">
    <property type="term" value="F:SNAP receptor activity"/>
    <property type="evidence" value="ECO:0007669"/>
    <property type="project" value="TreeGrafter"/>
</dbReference>
<dbReference type="CDD" id="cd15845">
    <property type="entry name" value="SNARE_syntaxin16"/>
    <property type="match status" value="1"/>
</dbReference>
<organism evidence="10 11">
    <name type="scientific">Anopheles albimanus</name>
    <name type="common">New world malaria mosquito</name>
    <dbReference type="NCBI Taxonomy" id="7167"/>
    <lineage>
        <taxon>Eukaryota</taxon>
        <taxon>Metazoa</taxon>
        <taxon>Ecdysozoa</taxon>
        <taxon>Arthropoda</taxon>
        <taxon>Hexapoda</taxon>
        <taxon>Insecta</taxon>
        <taxon>Pterygota</taxon>
        <taxon>Neoptera</taxon>
        <taxon>Endopterygota</taxon>
        <taxon>Diptera</taxon>
        <taxon>Nematocera</taxon>
        <taxon>Culicoidea</taxon>
        <taxon>Culicidae</taxon>
        <taxon>Anophelinae</taxon>
        <taxon>Anopheles</taxon>
    </lineage>
</organism>
<name>A0A182FJI3_ANOAL</name>
<comment type="similarity">
    <text evidence="2">Belongs to the syntaxin family.</text>
</comment>
<dbReference type="GO" id="GO:0000139">
    <property type="term" value="C:Golgi membrane"/>
    <property type="evidence" value="ECO:0007669"/>
    <property type="project" value="UniProtKB-SubCell"/>
</dbReference>
<keyword evidence="4" id="KW-0812">Transmembrane</keyword>
<evidence type="ECO:0000256" key="1">
    <source>
        <dbReference type="ARBA" id="ARBA00004409"/>
    </source>
</evidence>
<dbReference type="FunFam" id="1.20.5.110:FF:000081">
    <property type="entry name" value="Syntaxin 16"/>
    <property type="match status" value="1"/>
</dbReference>